<dbReference type="AlphaFoldDB" id="A0A3M6XDM6"/>
<proteinExistence type="predicted"/>
<feature type="non-terminal residue" evidence="2">
    <location>
        <position position="1"/>
    </location>
</feature>
<dbReference type="InterPro" id="IPR008928">
    <property type="entry name" value="6-hairpin_glycosidase_sf"/>
</dbReference>
<evidence type="ECO:0000256" key="1">
    <source>
        <dbReference type="SAM" id="Phobius"/>
    </source>
</evidence>
<dbReference type="EMBL" id="QWIM01002844">
    <property type="protein sequence ID" value="RMY07317.1"/>
    <property type="molecule type" value="Genomic_DNA"/>
</dbReference>
<dbReference type="EMBL" id="QWIL01003310">
    <property type="protein sequence ID" value="RMX88944.1"/>
    <property type="molecule type" value="Genomic_DNA"/>
</dbReference>
<name>A0A3M6XDM6_HORWE</name>
<evidence type="ECO:0000313" key="5">
    <source>
        <dbReference type="Proteomes" id="UP000276864"/>
    </source>
</evidence>
<dbReference type="InterPro" id="IPR053169">
    <property type="entry name" value="MUG_Protein"/>
</dbReference>
<dbReference type="OrthoDB" id="9984024at2759"/>
<sequence>LVRSLIKEEDRHSIFPLLLENLTSQSRFLSLFLPIHPPHPLGPERKPKMIPLAHTLLLLVLPLLLLVLPLLLSPLVEGRPDITTITTIATTFTTLYRPQIPSPTPPLNTDDQTPSSENLARALTAANLLLPREGNDWYNATTGLWQDLWWNSGNIVTTLARLGQIIDEGEETEERGEEAKEWRDSVIGFLEEEFGAAERGTGEGQGWTRGFFDDGGWWALAWIQVYDLTNDPRYLTAAEEIFEDLTTGFNATCGGQWWDKAHTASNTINNALYISVAAHLANRVSTTSSSSSKDPEACRTTARTHLHWLQDQNLLTPNGTYVDGLDLQTCQPTGPVFTYNQGVMIGALVEMSRFPSSSSASSSSESSDEGASQLLDKAETLATGALQTLVDKEGILTETAFLLSHPNLDLVSAQFKGIFVRNLAELYSVRPREEFREFVRRNAQSIWERDRISGGENEGLLGAAWQGPGDASVSSAAQGSGLDCLVAAVGVGA</sequence>
<protein>
    <recommendedName>
        <fullName evidence="6">Glycoside hydrolase family 76 protein</fullName>
    </recommendedName>
</protein>
<feature type="transmembrane region" description="Helical" evidence="1">
    <location>
        <begin position="55"/>
        <end position="76"/>
    </location>
</feature>
<evidence type="ECO:0000313" key="2">
    <source>
        <dbReference type="EMBL" id="RMX88944.1"/>
    </source>
</evidence>
<evidence type="ECO:0008006" key="6">
    <source>
        <dbReference type="Google" id="ProtNLM"/>
    </source>
</evidence>
<comment type="caution">
    <text evidence="2">The sequence shown here is derived from an EMBL/GenBank/DDBJ whole genome shotgun (WGS) entry which is preliminary data.</text>
</comment>
<gene>
    <name evidence="3" type="ORF">D0866_14928</name>
    <name evidence="2" type="ORF">D0867_15488</name>
</gene>
<dbReference type="PANTHER" id="PTHR47791">
    <property type="entry name" value="MEIOTICALLY UP-REGULATED GENE 191 PROTEIN"/>
    <property type="match status" value="1"/>
</dbReference>
<evidence type="ECO:0000313" key="4">
    <source>
        <dbReference type="Proteomes" id="UP000271337"/>
    </source>
</evidence>
<dbReference type="Gene3D" id="1.50.10.20">
    <property type="match status" value="1"/>
</dbReference>
<reference evidence="4 5" key="1">
    <citation type="journal article" date="2018" name="BMC Genomics">
        <title>Genomic evidence for intraspecific hybridization in a clonal and extremely halotolerant yeast.</title>
        <authorList>
            <person name="Gostincar C."/>
            <person name="Stajich J.E."/>
            <person name="Zupancic J."/>
            <person name="Zalar P."/>
            <person name="Gunde-Cimerman N."/>
        </authorList>
    </citation>
    <scope>NUCLEOTIDE SEQUENCE [LARGE SCALE GENOMIC DNA]</scope>
    <source>
        <strain evidence="3 5">EXF-6651</strain>
        <strain evidence="2 4">EXF-6669</strain>
    </source>
</reference>
<dbReference type="Proteomes" id="UP000276864">
    <property type="component" value="Unassembled WGS sequence"/>
</dbReference>
<dbReference type="Proteomes" id="UP000271337">
    <property type="component" value="Unassembled WGS sequence"/>
</dbReference>
<dbReference type="InterPro" id="IPR005198">
    <property type="entry name" value="Glyco_hydro_76"/>
</dbReference>
<keyword evidence="1" id="KW-1133">Transmembrane helix</keyword>
<keyword evidence="1" id="KW-0472">Membrane</keyword>
<organism evidence="2 4">
    <name type="scientific">Hortaea werneckii</name>
    <name type="common">Black yeast</name>
    <name type="synonym">Cladosporium werneckii</name>
    <dbReference type="NCBI Taxonomy" id="91943"/>
    <lineage>
        <taxon>Eukaryota</taxon>
        <taxon>Fungi</taxon>
        <taxon>Dikarya</taxon>
        <taxon>Ascomycota</taxon>
        <taxon>Pezizomycotina</taxon>
        <taxon>Dothideomycetes</taxon>
        <taxon>Dothideomycetidae</taxon>
        <taxon>Mycosphaerellales</taxon>
        <taxon>Teratosphaeriaceae</taxon>
        <taxon>Hortaea</taxon>
    </lineage>
</organism>
<dbReference type="SUPFAM" id="SSF48208">
    <property type="entry name" value="Six-hairpin glycosidases"/>
    <property type="match status" value="1"/>
</dbReference>
<dbReference type="PANTHER" id="PTHR47791:SF1">
    <property type="entry name" value="ENDO MANNANASE, GH76 FAMILY (EUROFUNG)"/>
    <property type="match status" value="1"/>
</dbReference>
<keyword evidence="1" id="KW-0812">Transmembrane</keyword>
<accession>A0A3M6XDM6</accession>
<dbReference type="GO" id="GO:0005975">
    <property type="term" value="P:carbohydrate metabolic process"/>
    <property type="evidence" value="ECO:0007669"/>
    <property type="project" value="InterPro"/>
</dbReference>
<dbReference type="Pfam" id="PF03663">
    <property type="entry name" value="Glyco_hydro_76"/>
    <property type="match status" value="1"/>
</dbReference>
<evidence type="ECO:0000313" key="3">
    <source>
        <dbReference type="EMBL" id="RMY07317.1"/>
    </source>
</evidence>